<feature type="chain" id="PRO_5003300857" evidence="1">
    <location>
        <begin position="20"/>
        <end position="565"/>
    </location>
</feature>
<gene>
    <name evidence="2" type="ORF">HMPREF9442_01279</name>
</gene>
<keyword evidence="3" id="KW-1185">Reference proteome</keyword>
<evidence type="ECO:0000313" key="2">
    <source>
        <dbReference type="EMBL" id="EGG55110.1"/>
    </source>
</evidence>
<dbReference type="eggNOG" id="ENOG5033QYQ">
    <property type="taxonomic scope" value="Bacteria"/>
</dbReference>
<proteinExistence type="predicted"/>
<sequence>MKKNKIFSMALALAFGAGAAITSCVDTDSSLVDFGPQLNSPNDTVYSLLGIMNKMQVVADRTIILGEMMGELSSATETATTDLKELASFTATAGNRYNAPEDYYAVIQNCNYYIAHADTALSLRGEKVFIREYAAVKAFRAWTYLQLAIYYGRVPFFTEPLMTEAEADPSRYPFYDVKQICEYFIPDLAPYVETDYPLTGNHSNIFIPVRALLGDLCLWAGRYREAAQYYHDYLTNFDNPLAPGGNLECRWGNYEFKSHTTSFSSIVDLVDIQMEASEYDGVVSRLGDILNSTENNRYYFEMTSSQALLELSQAQRYVMVYTDPTTNLRDTISPGENTVYSDSRELGDLRLCSNVRVSHMSSRDDYSEDYQTLVRFSLSSTESSFLLYVPLYRLSSVYLRMAEAYNRAGLPESAFAVLKYGLSNGTVSKYINAGERGRAGNLLTWSQYNFITQDMSSTSTTTVNTEGIHSYGCGESYADTLYVIPEGLATREDSILFVEDLICDEMALEQSFLGVRFGDLQRIALRRGDTDFLARKVAGRDGKDSFNAELYSRLSDRNNWYLPLE</sequence>
<dbReference type="STRING" id="762982.HMPREF9442_01279"/>
<dbReference type="RefSeq" id="WP_008626271.1">
    <property type="nucleotide sequence ID" value="NZ_GL883836.1"/>
</dbReference>
<dbReference type="Proteomes" id="UP000005546">
    <property type="component" value="Unassembled WGS sequence"/>
</dbReference>
<dbReference type="OrthoDB" id="5694214at2"/>
<dbReference type="Gene3D" id="1.25.40.390">
    <property type="match status" value="1"/>
</dbReference>
<dbReference type="AlphaFoldDB" id="F3QSW4"/>
<dbReference type="SUPFAM" id="SSF48452">
    <property type="entry name" value="TPR-like"/>
    <property type="match status" value="1"/>
</dbReference>
<dbReference type="EMBL" id="AFBR01000033">
    <property type="protein sequence ID" value="EGG55110.1"/>
    <property type="molecule type" value="Genomic_DNA"/>
</dbReference>
<feature type="signal peptide" evidence="1">
    <location>
        <begin position="1"/>
        <end position="19"/>
    </location>
</feature>
<evidence type="ECO:0000313" key="3">
    <source>
        <dbReference type="Proteomes" id="UP000005546"/>
    </source>
</evidence>
<comment type="caution">
    <text evidence="2">The sequence shown here is derived from an EMBL/GenBank/DDBJ whole genome shotgun (WGS) entry which is preliminary data.</text>
</comment>
<reference evidence="2 3" key="1">
    <citation type="submission" date="2011-02" db="EMBL/GenBank/DDBJ databases">
        <authorList>
            <person name="Weinstock G."/>
            <person name="Sodergren E."/>
            <person name="Clifton S."/>
            <person name="Fulton L."/>
            <person name="Fulton B."/>
            <person name="Courtney L."/>
            <person name="Fronick C."/>
            <person name="Harrison M."/>
            <person name="Strong C."/>
            <person name="Farmer C."/>
            <person name="Delahaunty K."/>
            <person name="Markovic C."/>
            <person name="Hall O."/>
            <person name="Minx P."/>
            <person name="Tomlinson C."/>
            <person name="Mitreva M."/>
            <person name="Hou S."/>
            <person name="Chen J."/>
            <person name="Wollam A."/>
            <person name="Pepin K.H."/>
            <person name="Johnson M."/>
            <person name="Bhonagiri V."/>
            <person name="Zhang X."/>
            <person name="Suruliraj S."/>
            <person name="Warren W."/>
            <person name="Chinwalla A."/>
            <person name="Mardis E.R."/>
            <person name="Wilson R.K."/>
        </authorList>
    </citation>
    <scope>NUCLEOTIDE SEQUENCE [LARGE SCALE GENOMIC DNA]</scope>
    <source>
        <strain evidence="2 3">YIT 11841</strain>
    </source>
</reference>
<keyword evidence="1" id="KW-0732">Signal</keyword>
<evidence type="ECO:0000256" key="1">
    <source>
        <dbReference type="SAM" id="SignalP"/>
    </source>
</evidence>
<organism evidence="2 3">
    <name type="scientific">Paraprevotella xylaniphila YIT 11841</name>
    <dbReference type="NCBI Taxonomy" id="762982"/>
    <lineage>
        <taxon>Bacteria</taxon>
        <taxon>Pseudomonadati</taxon>
        <taxon>Bacteroidota</taxon>
        <taxon>Bacteroidia</taxon>
        <taxon>Bacteroidales</taxon>
        <taxon>Prevotellaceae</taxon>
        <taxon>Paraprevotella</taxon>
    </lineage>
</organism>
<dbReference type="InterPro" id="IPR011990">
    <property type="entry name" value="TPR-like_helical_dom_sf"/>
</dbReference>
<dbReference type="PROSITE" id="PS51257">
    <property type="entry name" value="PROKAR_LIPOPROTEIN"/>
    <property type="match status" value="1"/>
</dbReference>
<protein>
    <submittedName>
        <fullName evidence="2">Conserved domain protein</fullName>
    </submittedName>
</protein>
<name>F3QSW4_9BACT</name>
<accession>F3QSW4</accession>
<dbReference type="HOGENOM" id="CLU_464478_0_0_10"/>